<evidence type="ECO:0000256" key="1">
    <source>
        <dbReference type="SAM" id="Phobius"/>
    </source>
</evidence>
<dbReference type="Proteomes" id="UP001346869">
    <property type="component" value="Unassembled WGS sequence"/>
</dbReference>
<keyword evidence="1" id="KW-1133">Transmembrane helix</keyword>
<evidence type="ECO:0000313" key="3">
    <source>
        <dbReference type="Proteomes" id="UP001346869"/>
    </source>
</evidence>
<organism evidence="2 3">
    <name type="scientific">Eleginops maclovinus</name>
    <name type="common">Patagonian blennie</name>
    <name type="synonym">Eleginus maclovinus</name>
    <dbReference type="NCBI Taxonomy" id="56733"/>
    <lineage>
        <taxon>Eukaryota</taxon>
        <taxon>Metazoa</taxon>
        <taxon>Chordata</taxon>
        <taxon>Craniata</taxon>
        <taxon>Vertebrata</taxon>
        <taxon>Euteleostomi</taxon>
        <taxon>Actinopterygii</taxon>
        <taxon>Neopterygii</taxon>
        <taxon>Teleostei</taxon>
        <taxon>Neoteleostei</taxon>
        <taxon>Acanthomorphata</taxon>
        <taxon>Eupercaria</taxon>
        <taxon>Perciformes</taxon>
        <taxon>Notothenioidei</taxon>
        <taxon>Eleginopidae</taxon>
        <taxon>Eleginops</taxon>
    </lineage>
</organism>
<name>A0AAN7XK57_ELEMC</name>
<sequence>MGDAGSYTCTVSSFPGGTLEGTTELVVDVVVVVKDGVHKSAKIITAGVFFLIVGTMLTTTFFIIRKRYVPVPSD</sequence>
<evidence type="ECO:0000313" key="2">
    <source>
        <dbReference type="EMBL" id="KAK5861844.1"/>
    </source>
</evidence>
<gene>
    <name evidence="2" type="ORF">PBY51_017288</name>
</gene>
<keyword evidence="3" id="KW-1185">Reference proteome</keyword>
<reference evidence="2 3" key="2">
    <citation type="journal article" date="2023" name="Mol. Biol. Evol.">
        <title>Genomics of Secondarily Temperate Adaptation in the Only Non-Antarctic Icefish.</title>
        <authorList>
            <person name="Rivera-Colon A.G."/>
            <person name="Rayamajhi N."/>
            <person name="Minhas B.F."/>
            <person name="Madrigal G."/>
            <person name="Bilyk K.T."/>
            <person name="Yoon V."/>
            <person name="Hune M."/>
            <person name="Gregory S."/>
            <person name="Cheng C.H.C."/>
            <person name="Catchen J.M."/>
        </authorList>
    </citation>
    <scope>NUCLEOTIDE SEQUENCE [LARGE SCALE GENOMIC DNA]</scope>
    <source>
        <strain evidence="2">JMC-PN-2008</strain>
    </source>
</reference>
<keyword evidence="1" id="KW-0472">Membrane</keyword>
<accession>A0AAN7XK57</accession>
<proteinExistence type="predicted"/>
<protein>
    <submittedName>
        <fullName evidence="2">Uncharacterized protein</fullName>
    </submittedName>
</protein>
<keyword evidence="1" id="KW-0812">Transmembrane</keyword>
<comment type="caution">
    <text evidence="2">The sequence shown here is derived from an EMBL/GenBank/DDBJ whole genome shotgun (WGS) entry which is preliminary data.</text>
</comment>
<reference evidence="2 3" key="1">
    <citation type="journal article" date="2023" name="Genes (Basel)">
        <title>Chromosome-Level Genome Assembly and Circadian Gene Repertoire of the Patagonia Blennie Eleginops maclovinus-The Closest Ancestral Proxy of Antarctic Cryonotothenioids.</title>
        <authorList>
            <person name="Cheng C.C."/>
            <person name="Rivera-Colon A.G."/>
            <person name="Minhas B.F."/>
            <person name="Wilson L."/>
            <person name="Rayamajhi N."/>
            <person name="Vargas-Chacoff L."/>
            <person name="Catchen J.M."/>
        </authorList>
    </citation>
    <scope>NUCLEOTIDE SEQUENCE [LARGE SCALE GENOMIC DNA]</scope>
    <source>
        <strain evidence="2">JMC-PN-2008</strain>
    </source>
</reference>
<feature type="transmembrane region" description="Helical" evidence="1">
    <location>
        <begin position="43"/>
        <end position="64"/>
    </location>
</feature>
<dbReference type="EMBL" id="JAUZQC010000012">
    <property type="protein sequence ID" value="KAK5861844.1"/>
    <property type="molecule type" value="Genomic_DNA"/>
</dbReference>
<dbReference type="AlphaFoldDB" id="A0AAN7XK57"/>